<dbReference type="SUPFAM" id="SSF48498">
    <property type="entry name" value="Tetracyclin repressor-like, C-terminal domain"/>
    <property type="match status" value="1"/>
</dbReference>
<keyword evidence="3 5" id="KW-0238">DNA-binding</keyword>
<dbReference type="PANTHER" id="PTHR47506:SF1">
    <property type="entry name" value="HTH-TYPE TRANSCRIPTIONAL REGULATOR YJDC"/>
    <property type="match status" value="1"/>
</dbReference>
<geneLocation type="plasmid" evidence="7 8">
    <name>pBRH01</name>
</geneLocation>
<dbReference type="Gene3D" id="1.10.357.10">
    <property type="entry name" value="Tetracycline Repressor, domain 2"/>
    <property type="match status" value="1"/>
</dbReference>
<dbReference type="GO" id="GO:0003677">
    <property type="term" value="F:DNA binding"/>
    <property type="evidence" value="ECO:0007669"/>
    <property type="project" value="UniProtKB-UniRule"/>
</dbReference>
<evidence type="ECO:0000256" key="2">
    <source>
        <dbReference type="ARBA" id="ARBA00023015"/>
    </source>
</evidence>
<dbReference type="EMBL" id="FR687360">
    <property type="protein sequence ID" value="CBW76833.1"/>
    <property type="molecule type" value="Genomic_DNA"/>
</dbReference>
<evidence type="ECO:0000259" key="6">
    <source>
        <dbReference type="PROSITE" id="PS50977"/>
    </source>
</evidence>
<keyword evidence="1" id="KW-0678">Repressor</keyword>
<evidence type="ECO:0000313" key="8">
    <source>
        <dbReference type="Proteomes" id="UP000007437"/>
    </source>
</evidence>
<dbReference type="KEGG" id="brh:RBRH_00300"/>
<sequence length="232" mass="25386">MAHECRSMLFSDRYLTRLDFSCQGLFSVAMERDSKSRGGRPWSFDREKAVDTAMRLFWRHGYEGVSIGDLTKEIGIAPPSLYAAFGSKAQLYREAVSRYEATLGRLDVASINSAASLAQAVRVLLEGAVSAVTHPQLERGCLISSGMIACHPEHALLARDAAARREAMRERIAQALQPFAGVHEVQRLARYLAAVMQGMSVQARDGSTPTQLQEIVEEVVAGVAARLSEESS</sequence>
<protein>
    <submittedName>
        <fullName evidence="7">Transcriptional regulator, TetR family</fullName>
    </submittedName>
</protein>
<dbReference type="AlphaFoldDB" id="E5AUQ9"/>
<evidence type="ECO:0000256" key="5">
    <source>
        <dbReference type="PROSITE-ProRule" id="PRU00335"/>
    </source>
</evidence>
<reference evidence="7 8" key="1">
    <citation type="journal article" date="2011" name="J. Bacteriol.">
        <title>Complete genome sequence of Burkholderia rhizoxinica, an endosymbiont of Rhizopus microsporus.</title>
        <authorList>
            <person name="Lackner G."/>
            <person name="Moebius N."/>
            <person name="Partida-Martinez L."/>
            <person name="Hertweck C."/>
        </authorList>
    </citation>
    <scope>NUCLEOTIDE SEQUENCE [LARGE SCALE GENOMIC DNA]</scope>
    <source>
        <strain evidence="8">DSM 19002 / CIP 109453 / HKI 454</strain>
        <plasmid evidence="7 8">pBRH01</plasmid>
    </source>
</reference>
<name>E5AUQ9_MYCRK</name>
<keyword evidence="7" id="KW-0614">Plasmid</keyword>
<feature type="domain" description="HTH tetR-type" evidence="6">
    <location>
        <begin position="43"/>
        <end position="103"/>
    </location>
</feature>
<proteinExistence type="predicted"/>
<dbReference type="InterPro" id="IPR009057">
    <property type="entry name" value="Homeodomain-like_sf"/>
</dbReference>
<dbReference type="Proteomes" id="UP000007437">
    <property type="component" value="Plasmid pBRH01"/>
</dbReference>
<accession>E5AUQ9</accession>
<gene>
    <name evidence="7" type="ordered locus">RBRH_00300</name>
</gene>
<dbReference type="Pfam" id="PF00440">
    <property type="entry name" value="TetR_N"/>
    <property type="match status" value="1"/>
</dbReference>
<dbReference type="PROSITE" id="PS50977">
    <property type="entry name" value="HTH_TETR_2"/>
    <property type="match status" value="1"/>
</dbReference>
<feature type="DNA-binding region" description="H-T-H motif" evidence="5">
    <location>
        <begin position="66"/>
        <end position="85"/>
    </location>
</feature>
<evidence type="ECO:0000256" key="4">
    <source>
        <dbReference type="ARBA" id="ARBA00023163"/>
    </source>
</evidence>
<dbReference type="InterPro" id="IPR023772">
    <property type="entry name" value="DNA-bd_HTH_TetR-type_CS"/>
</dbReference>
<dbReference type="eggNOG" id="COG1309">
    <property type="taxonomic scope" value="Bacteria"/>
</dbReference>
<dbReference type="HOGENOM" id="CLU_069356_28_0_4"/>
<dbReference type="PANTHER" id="PTHR47506">
    <property type="entry name" value="TRANSCRIPTIONAL REGULATORY PROTEIN"/>
    <property type="match status" value="1"/>
</dbReference>
<evidence type="ECO:0000256" key="3">
    <source>
        <dbReference type="ARBA" id="ARBA00023125"/>
    </source>
</evidence>
<organism evidence="7 8">
    <name type="scientific">Mycetohabitans rhizoxinica (strain DSM 19002 / CIP 109453 / HKI 454)</name>
    <name type="common">Paraburkholderia rhizoxinica</name>
    <dbReference type="NCBI Taxonomy" id="882378"/>
    <lineage>
        <taxon>Bacteria</taxon>
        <taxon>Pseudomonadati</taxon>
        <taxon>Pseudomonadota</taxon>
        <taxon>Betaproteobacteria</taxon>
        <taxon>Burkholderiales</taxon>
        <taxon>Burkholderiaceae</taxon>
        <taxon>Mycetohabitans</taxon>
    </lineage>
</organism>
<dbReference type="PROSITE" id="PS01081">
    <property type="entry name" value="HTH_TETR_1"/>
    <property type="match status" value="1"/>
</dbReference>
<keyword evidence="4" id="KW-0804">Transcription</keyword>
<dbReference type="InterPro" id="IPR036271">
    <property type="entry name" value="Tet_transcr_reg_TetR-rel_C_sf"/>
</dbReference>
<keyword evidence="2" id="KW-0805">Transcription regulation</keyword>
<dbReference type="Gene3D" id="1.10.10.60">
    <property type="entry name" value="Homeodomain-like"/>
    <property type="match status" value="1"/>
</dbReference>
<evidence type="ECO:0000313" key="7">
    <source>
        <dbReference type="EMBL" id="CBW76833.1"/>
    </source>
</evidence>
<evidence type="ECO:0000256" key="1">
    <source>
        <dbReference type="ARBA" id="ARBA00022491"/>
    </source>
</evidence>
<dbReference type="SUPFAM" id="SSF46689">
    <property type="entry name" value="Homeodomain-like"/>
    <property type="match status" value="1"/>
</dbReference>
<dbReference type="InterPro" id="IPR001647">
    <property type="entry name" value="HTH_TetR"/>
</dbReference>